<dbReference type="EMBL" id="JBBWWQ010000012">
    <property type="protein sequence ID" value="KAK8934180.1"/>
    <property type="molecule type" value="Genomic_DNA"/>
</dbReference>
<comment type="caution">
    <text evidence="1">The sequence shown here is derived from an EMBL/GenBank/DDBJ whole genome shotgun (WGS) entry which is preliminary data.</text>
</comment>
<dbReference type="InterPro" id="IPR044534">
    <property type="entry name" value="TTL1-4"/>
</dbReference>
<dbReference type="PANTHER" id="PTHR46050:SF7">
    <property type="entry name" value="TETRATRICOPEPTIDE REPEAT (TPR)-LIKE SUPERFAMILY PROTEIN"/>
    <property type="match status" value="1"/>
</dbReference>
<name>A0AAP0B9L2_9ASPA</name>
<keyword evidence="2" id="KW-1185">Reference proteome</keyword>
<gene>
    <name evidence="1" type="primary">TTL3</name>
    <name evidence="1" type="ORF">KSP39_PZI015162</name>
</gene>
<dbReference type="GO" id="GO:0005737">
    <property type="term" value="C:cytoplasm"/>
    <property type="evidence" value="ECO:0007669"/>
    <property type="project" value="TreeGrafter"/>
</dbReference>
<accession>A0AAP0B9L2</accession>
<sequence>MPISAISSFIPSMFLDHFVNRHFFCTEKDSFVYASQAEALLRLGRHEEADSVLKSAPKFETDAIINVFGAAVSGCILVIEAEVDLASGRFDEAVKVAERAARDHNSREISGMVRRARAVSCARSKQRQRALQVLQLSRGV</sequence>
<evidence type="ECO:0000313" key="2">
    <source>
        <dbReference type="Proteomes" id="UP001418222"/>
    </source>
</evidence>
<dbReference type="Gene3D" id="1.25.40.10">
    <property type="entry name" value="Tetratricopeptide repeat domain"/>
    <property type="match status" value="1"/>
</dbReference>
<dbReference type="SUPFAM" id="SSF48452">
    <property type="entry name" value="TPR-like"/>
    <property type="match status" value="1"/>
</dbReference>
<dbReference type="InterPro" id="IPR011990">
    <property type="entry name" value="TPR-like_helical_dom_sf"/>
</dbReference>
<reference evidence="1 2" key="1">
    <citation type="journal article" date="2022" name="Nat. Plants">
        <title>Genomes of leafy and leafless Platanthera orchids illuminate the evolution of mycoheterotrophy.</title>
        <authorList>
            <person name="Li M.H."/>
            <person name="Liu K.W."/>
            <person name="Li Z."/>
            <person name="Lu H.C."/>
            <person name="Ye Q.L."/>
            <person name="Zhang D."/>
            <person name="Wang J.Y."/>
            <person name="Li Y.F."/>
            <person name="Zhong Z.M."/>
            <person name="Liu X."/>
            <person name="Yu X."/>
            <person name="Liu D.K."/>
            <person name="Tu X.D."/>
            <person name="Liu B."/>
            <person name="Hao Y."/>
            <person name="Liao X.Y."/>
            <person name="Jiang Y.T."/>
            <person name="Sun W.H."/>
            <person name="Chen J."/>
            <person name="Chen Y.Q."/>
            <person name="Ai Y."/>
            <person name="Zhai J.W."/>
            <person name="Wu S.S."/>
            <person name="Zhou Z."/>
            <person name="Hsiao Y.Y."/>
            <person name="Wu W.L."/>
            <person name="Chen Y.Y."/>
            <person name="Lin Y.F."/>
            <person name="Hsu J.L."/>
            <person name="Li C.Y."/>
            <person name="Wang Z.W."/>
            <person name="Zhao X."/>
            <person name="Zhong W.Y."/>
            <person name="Ma X.K."/>
            <person name="Ma L."/>
            <person name="Huang J."/>
            <person name="Chen G.Z."/>
            <person name="Huang M.Z."/>
            <person name="Huang L."/>
            <person name="Peng D.H."/>
            <person name="Luo Y.B."/>
            <person name="Zou S.Q."/>
            <person name="Chen S.P."/>
            <person name="Lan S."/>
            <person name="Tsai W.C."/>
            <person name="Van de Peer Y."/>
            <person name="Liu Z.J."/>
        </authorList>
    </citation>
    <scope>NUCLEOTIDE SEQUENCE [LARGE SCALE GENOMIC DNA]</scope>
    <source>
        <strain evidence="1">Lor287</strain>
    </source>
</reference>
<proteinExistence type="predicted"/>
<dbReference type="PANTHER" id="PTHR46050">
    <property type="entry name" value="TPR REPEAT-CONTAINING THIOREDOXIN"/>
    <property type="match status" value="1"/>
</dbReference>
<dbReference type="Proteomes" id="UP001418222">
    <property type="component" value="Unassembled WGS sequence"/>
</dbReference>
<organism evidence="1 2">
    <name type="scientific">Platanthera zijinensis</name>
    <dbReference type="NCBI Taxonomy" id="2320716"/>
    <lineage>
        <taxon>Eukaryota</taxon>
        <taxon>Viridiplantae</taxon>
        <taxon>Streptophyta</taxon>
        <taxon>Embryophyta</taxon>
        <taxon>Tracheophyta</taxon>
        <taxon>Spermatophyta</taxon>
        <taxon>Magnoliopsida</taxon>
        <taxon>Liliopsida</taxon>
        <taxon>Asparagales</taxon>
        <taxon>Orchidaceae</taxon>
        <taxon>Orchidoideae</taxon>
        <taxon>Orchideae</taxon>
        <taxon>Orchidinae</taxon>
        <taxon>Platanthera</taxon>
    </lineage>
</organism>
<evidence type="ECO:0000313" key="1">
    <source>
        <dbReference type="EMBL" id="KAK8934180.1"/>
    </source>
</evidence>
<protein>
    <submittedName>
        <fullName evidence="1">Inactive TPR repeat-containing thioredoxin TTL3</fullName>
    </submittedName>
</protein>
<dbReference type="AlphaFoldDB" id="A0AAP0B9L2"/>